<organism evidence="2 3">
    <name type="scientific">Aquibium pacificus</name>
    <dbReference type="NCBI Taxonomy" id="3153579"/>
    <lineage>
        <taxon>Bacteria</taxon>
        <taxon>Pseudomonadati</taxon>
        <taxon>Pseudomonadota</taxon>
        <taxon>Alphaproteobacteria</taxon>
        <taxon>Hyphomicrobiales</taxon>
        <taxon>Phyllobacteriaceae</taxon>
        <taxon>Aquibium</taxon>
    </lineage>
</organism>
<evidence type="ECO:0000313" key="3">
    <source>
        <dbReference type="Proteomes" id="UP001556692"/>
    </source>
</evidence>
<dbReference type="EMBL" id="JBDPGJ010000002">
    <property type="protein sequence ID" value="MEX0405517.1"/>
    <property type="molecule type" value="Genomic_DNA"/>
</dbReference>
<feature type="region of interest" description="Disordered" evidence="1">
    <location>
        <begin position="343"/>
        <end position="376"/>
    </location>
</feature>
<feature type="region of interest" description="Disordered" evidence="1">
    <location>
        <begin position="1"/>
        <end position="21"/>
    </location>
</feature>
<reference evidence="2 3" key="1">
    <citation type="submission" date="2024-05" db="EMBL/GenBank/DDBJ databases">
        <authorList>
            <person name="Jiang F."/>
        </authorList>
    </citation>
    <scope>NUCLEOTIDE SEQUENCE [LARGE SCALE GENOMIC DNA]</scope>
    <source>
        <strain evidence="2 3">LZ166</strain>
    </source>
</reference>
<sequence length="376" mass="39051">MTSSSEHERHAEEVRAKMAGTAEEIRERMAPGQLFEEALHFIRDSNGSAAVSNLGRQVRDNPLALALIGAGVAWLFAGPRPVRREYYPYPDDRLGYEDDLYPYPDTATADVTGYPAGYPYDDDATRAEGVGYVERDGSSGSSWKDLTGAAKDKVGGVAADASSRVGSTASSVSASAKNAASGVAHAAGSAAETASRMASRASSYAADTAREGGRYANSAVRGAGRYASDAGEYASRGASQARDGFMTVLDREPLVIGAIGLAVGAAVGAMLPSTRIEDETFGKTRDELRDEAERRLKRGYEDAKDVAAKSYAAAKSSADDEGLMPKDGRSVAEKVETVAAAAAKTAKDSAMEKVGASSTSSTSGTSTPASTIGKPI</sequence>
<gene>
    <name evidence="2" type="ORF">ABGN05_07595</name>
</gene>
<name>A0ABV3SFI7_9HYPH</name>
<evidence type="ECO:0000256" key="1">
    <source>
        <dbReference type="SAM" id="MobiDB-lite"/>
    </source>
</evidence>
<keyword evidence="3" id="KW-1185">Reference proteome</keyword>
<dbReference type="PANTHER" id="PTHR47372:SF11">
    <property type="entry name" value="RE19971P"/>
    <property type="match status" value="1"/>
</dbReference>
<accession>A0ABV3SFI7</accession>
<feature type="compositionally biased region" description="Basic and acidic residues" evidence="1">
    <location>
        <begin position="1"/>
        <end position="16"/>
    </location>
</feature>
<feature type="compositionally biased region" description="Low complexity" evidence="1">
    <location>
        <begin position="355"/>
        <end position="376"/>
    </location>
</feature>
<comment type="caution">
    <text evidence="2">The sequence shown here is derived from an EMBL/GenBank/DDBJ whole genome shotgun (WGS) entry which is preliminary data.</text>
</comment>
<evidence type="ECO:0000313" key="2">
    <source>
        <dbReference type="EMBL" id="MEX0405517.1"/>
    </source>
</evidence>
<evidence type="ECO:0008006" key="4">
    <source>
        <dbReference type="Google" id="ProtNLM"/>
    </source>
</evidence>
<dbReference type="RefSeq" id="WP_367953411.1">
    <property type="nucleotide sequence ID" value="NZ_JBDPGJ010000002.1"/>
</dbReference>
<protein>
    <recommendedName>
        <fullName evidence="4">DUF3618 domain-containing protein</fullName>
    </recommendedName>
</protein>
<dbReference type="Proteomes" id="UP001556692">
    <property type="component" value="Unassembled WGS sequence"/>
</dbReference>
<proteinExistence type="predicted"/>
<dbReference type="PANTHER" id="PTHR47372">
    <property type="entry name" value="DAUER UP-REGULATED-RELATED"/>
    <property type="match status" value="1"/>
</dbReference>